<feature type="compositionally biased region" description="Low complexity" evidence="1">
    <location>
        <begin position="739"/>
        <end position="752"/>
    </location>
</feature>
<feature type="region of interest" description="Disordered" evidence="1">
    <location>
        <begin position="142"/>
        <end position="377"/>
    </location>
</feature>
<feature type="compositionally biased region" description="Basic and acidic residues" evidence="1">
    <location>
        <begin position="521"/>
        <end position="544"/>
    </location>
</feature>
<feature type="region of interest" description="Disordered" evidence="1">
    <location>
        <begin position="1"/>
        <end position="106"/>
    </location>
</feature>
<feature type="compositionally biased region" description="Low complexity" evidence="1">
    <location>
        <begin position="321"/>
        <end position="333"/>
    </location>
</feature>
<feature type="compositionally biased region" description="Basic and acidic residues" evidence="1">
    <location>
        <begin position="281"/>
        <end position="311"/>
    </location>
</feature>
<feature type="compositionally biased region" description="Basic and acidic residues" evidence="1">
    <location>
        <begin position="1273"/>
        <end position="1283"/>
    </location>
</feature>
<dbReference type="VEuPathDB" id="TriTrypDB:ADEAN_000783100"/>
<feature type="region of interest" description="Disordered" evidence="1">
    <location>
        <begin position="684"/>
        <end position="867"/>
    </location>
</feature>
<feature type="compositionally biased region" description="Low complexity" evidence="1">
    <location>
        <begin position="197"/>
        <end position="210"/>
    </location>
</feature>
<dbReference type="Proteomes" id="UP000515908">
    <property type="component" value="Chromosome 17"/>
</dbReference>
<accession>A0A7G2CKH7</accession>
<reference evidence="2 3" key="1">
    <citation type="submission" date="2020-08" db="EMBL/GenBank/DDBJ databases">
        <authorList>
            <person name="Newling K."/>
            <person name="Davey J."/>
            <person name="Forrester S."/>
        </authorList>
    </citation>
    <scope>NUCLEOTIDE SEQUENCE [LARGE SCALE GENOMIC DNA]</scope>
    <source>
        <strain evidence="3">Crithidia deanei Carvalho (ATCC PRA-265)</strain>
    </source>
</reference>
<keyword evidence="3" id="KW-1185">Reference proteome</keyword>
<feature type="region of interest" description="Disordered" evidence="1">
    <location>
        <begin position="415"/>
        <end position="648"/>
    </location>
</feature>
<feature type="compositionally biased region" description="Low complexity" evidence="1">
    <location>
        <begin position="592"/>
        <end position="604"/>
    </location>
</feature>
<feature type="compositionally biased region" description="Basic and acidic residues" evidence="1">
    <location>
        <begin position="792"/>
        <end position="802"/>
    </location>
</feature>
<feature type="compositionally biased region" description="Basic and acidic residues" evidence="1">
    <location>
        <begin position="823"/>
        <end position="853"/>
    </location>
</feature>
<evidence type="ECO:0000256" key="1">
    <source>
        <dbReference type="SAM" id="MobiDB-lite"/>
    </source>
</evidence>
<gene>
    <name evidence="2" type="ORF">ADEAN_000783100</name>
</gene>
<evidence type="ECO:0000313" key="3">
    <source>
        <dbReference type="Proteomes" id="UP000515908"/>
    </source>
</evidence>
<feature type="compositionally biased region" description="Basic and acidic residues" evidence="1">
    <location>
        <begin position="552"/>
        <end position="582"/>
    </location>
</feature>
<name>A0A7G2CKH7_9TRYP</name>
<evidence type="ECO:0000313" key="2">
    <source>
        <dbReference type="EMBL" id="CAD2220316.1"/>
    </source>
</evidence>
<feature type="region of interest" description="Disordered" evidence="1">
    <location>
        <begin position="1145"/>
        <end position="1200"/>
    </location>
</feature>
<sequence length="1332" mass="141042">MTSRRLSRSTDRDEQASHGLEGKDEQGARELEAQDEEGAKGVESGDADAAHALADHNAQVAHPIDSSDEQRAKSLQATEAECAARLVAQDEEDARRDVGTSPIPVMTKTEPLVPLYDYDEESAVWHGAKEVELLGEGVVGSGVNAQTKDPARAPVVPVSDVTPGDSATSSIVARRTGSDHSSWDSFGLPPLDTAAWGSPEHASSSPSSGDAVEDAVSVNSGDEAASHGDATTPVRLEGEDRQGAKPLTSGDKEGPKRLDSQDQQPAHGLRSQDDQDALPLDSRDEQASHGLEGKDEQGARELEAQDEEGAKGVESGDADAAHALADHNAQAAHPIDSSDEQRAKSLQATEAEGAARLVAQDEEDARRDVGTSPIPVMTKTEPLVPLYDYDEESAVWHGAKEVELLGEGVVGSGVNAQTKDPARAPVVPVSDVTPGDSATSSIVARRTGSEHSSWDSFGLPPLDTAAWGSPEHASSSPSSGDAVEDAVSVNSGDEAASHGDATTPVRLEGEDRQGAKPLTSGDKEGPKRLDSQDQHPAHGLRSQDDQDALPLDSRDEQASHGLEDKDEQGARELEAQDEEGAKGVESGDADAAHALADHNAQAAHPIDSSDEQRAKSLQATEAEGAARLVAQDEEDARRDVGTSPIPVMTKTEPLVPLYDYDEESAVWHGAKEVELLGEGVVGSGVNAQTKDPARAPVVPVSDVTPGDSATSSIVARRTGSEHSSWDSFGLPPLDTAAWGSPEHASSSPSSGDAVEDAVSVNSGDEAASHGDATTPVRLEGEDRQGAKPLTSGDKEGPKRLDSQDQQPAHGLRSQDDQDALPLDSRDEQASHGLEGKDEQGARELEAQDEEGAKGVESGDADAAHALADHNAQVAHPIDSSDEQRAKSLQATEAECAARLVAQDEEGARRDVGTSPIPVTTKTEAVVPLYDYDEESAVWHGAKEVELLGEGVVGSGVNAQTKDPARAPVVPVSDVIPGDSATSSVAADRSFSDHSSWDSFGLPPLPKSSEVGVLRGVECSVVDDSNVTVEDASLDDFVSRLDRFEVELLSRFPMTFEEVNGRVVPVHARDPVHEENIPSPTGCGEMLNEIKKLRAELNQICGEEATEESDVGVKSEEGADAMSVVQEDDDSLSFVNDAVGESGLVQSSSVLPGVEERSVSSTELSGEVSGRREAPVPHPKSITSEASSGTSKRSEIAASRPSPVKWEVVLQPATRPPPHLSYPPLTRGVRPTYVEENVNIVEENNSPGPWYTDVSPVKLKSDYAPRPAVPKPLLTDKRRNEYHNQKVPTTDRQPMPRYASSTASFLHRADWRFQRIYVDTVLFPATSQEAEKK</sequence>
<feature type="compositionally biased region" description="Polar residues" evidence="1">
    <location>
        <begin position="1180"/>
        <end position="1190"/>
    </location>
</feature>
<organism evidence="2 3">
    <name type="scientific">Angomonas deanei</name>
    <dbReference type="NCBI Taxonomy" id="59799"/>
    <lineage>
        <taxon>Eukaryota</taxon>
        <taxon>Discoba</taxon>
        <taxon>Euglenozoa</taxon>
        <taxon>Kinetoplastea</taxon>
        <taxon>Metakinetoplastina</taxon>
        <taxon>Trypanosomatida</taxon>
        <taxon>Trypanosomatidae</taxon>
        <taxon>Strigomonadinae</taxon>
        <taxon>Angomonas</taxon>
    </lineage>
</organism>
<feature type="compositionally biased region" description="Basic and acidic residues" evidence="1">
    <location>
        <begin position="8"/>
        <end position="40"/>
    </location>
</feature>
<proteinExistence type="predicted"/>
<dbReference type="EMBL" id="LR877161">
    <property type="protein sequence ID" value="CAD2220316.1"/>
    <property type="molecule type" value="Genomic_DNA"/>
</dbReference>
<feature type="region of interest" description="Disordered" evidence="1">
    <location>
        <begin position="1261"/>
        <end position="1295"/>
    </location>
</feature>
<feature type="compositionally biased region" description="Low complexity" evidence="1">
    <location>
        <begin position="468"/>
        <end position="481"/>
    </location>
</feature>
<protein>
    <submittedName>
        <fullName evidence="2">Uncharacterized protein</fullName>
    </submittedName>
</protein>
<feature type="compositionally biased region" description="Basic and acidic residues" evidence="1">
    <location>
        <begin position="250"/>
        <end position="260"/>
    </location>
</feature>